<dbReference type="SUPFAM" id="SSF52425">
    <property type="entry name" value="Cryptochrome/photolyase, N-terminal domain"/>
    <property type="match status" value="1"/>
</dbReference>
<comment type="similarity">
    <text evidence="2">Belongs to the DNA photolyase class-1 family.</text>
</comment>
<dbReference type="STRING" id="357750.A0A2S6BRV0"/>
<comment type="caution">
    <text evidence="7">The sequence shown here is derived from an EMBL/GenBank/DDBJ whole genome shotgun (WGS) entry which is preliminary data.</text>
</comment>
<dbReference type="AlphaFoldDB" id="A0A2S6BRV0"/>
<keyword evidence="4" id="KW-0274">FAD</keyword>
<proteinExistence type="inferred from homology"/>
<dbReference type="GO" id="GO:0032922">
    <property type="term" value="P:circadian regulation of gene expression"/>
    <property type="evidence" value="ECO:0007669"/>
    <property type="project" value="TreeGrafter"/>
</dbReference>
<dbReference type="Pfam" id="PF03441">
    <property type="entry name" value="FAD_binding_7"/>
    <property type="match status" value="1"/>
</dbReference>
<evidence type="ECO:0000259" key="6">
    <source>
        <dbReference type="PROSITE" id="PS51645"/>
    </source>
</evidence>
<dbReference type="Pfam" id="PF00875">
    <property type="entry name" value="DNA_photolyase"/>
    <property type="match status" value="1"/>
</dbReference>
<comment type="cofactor">
    <cofactor evidence="1">
        <name>FAD</name>
        <dbReference type="ChEBI" id="CHEBI:57692"/>
    </cofactor>
</comment>
<evidence type="ECO:0000256" key="5">
    <source>
        <dbReference type="SAM" id="MobiDB-lite"/>
    </source>
</evidence>
<reference evidence="8" key="1">
    <citation type="journal article" date="2017" name="bioRxiv">
        <title>Conservation of a gene cluster reveals novel cercosporin biosynthetic mechanisms and extends production to the genus Colletotrichum.</title>
        <authorList>
            <person name="de Jonge R."/>
            <person name="Ebert M.K."/>
            <person name="Huitt-Roehl C.R."/>
            <person name="Pal P."/>
            <person name="Suttle J.C."/>
            <person name="Spanner R.E."/>
            <person name="Neubauer J.D."/>
            <person name="Jurick W.M.II."/>
            <person name="Stott K.A."/>
            <person name="Secor G.A."/>
            <person name="Thomma B.P.H.J."/>
            <person name="Van de Peer Y."/>
            <person name="Townsend C.A."/>
            <person name="Bolton M.D."/>
        </authorList>
    </citation>
    <scope>NUCLEOTIDE SEQUENCE [LARGE SCALE GENOMIC DNA]</scope>
    <source>
        <strain evidence="8">CBS538.71</strain>
    </source>
</reference>
<accession>A0A2S6BRV0</accession>
<dbReference type="InterPro" id="IPR005101">
    <property type="entry name" value="Cryptochr/Photolyase_FAD-bd"/>
</dbReference>
<dbReference type="InterPro" id="IPR006050">
    <property type="entry name" value="DNA_photolyase_N"/>
</dbReference>
<name>A0A2S6BRV0_9PEZI</name>
<feature type="region of interest" description="Disordered" evidence="5">
    <location>
        <begin position="574"/>
        <end position="662"/>
    </location>
</feature>
<feature type="domain" description="Photolyase/cryptochrome alpha/beta" evidence="6">
    <location>
        <begin position="4"/>
        <end position="136"/>
    </location>
</feature>
<evidence type="ECO:0000256" key="4">
    <source>
        <dbReference type="ARBA" id="ARBA00022827"/>
    </source>
</evidence>
<dbReference type="GO" id="GO:0005737">
    <property type="term" value="C:cytoplasm"/>
    <property type="evidence" value="ECO:0007669"/>
    <property type="project" value="TreeGrafter"/>
</dbReference>
<feature type="compositionally biased region" description="Low complexity" evidence="5">
    <location>
        <begin position="620"/>
        <end position="630"/>
    </location>
</feature>
<dbReference type="PROSITE" id="PS51645">
    <property type="entry name" value="PHR_CRY_ALPHA_BETA"/>
    <property type="match status" value="1"/>
</dbReference>
<dbReference type="GO" id="GO:0005634">
    <property type="term" value="C:nucleus"/>
    <property type="evidence" value="ECO:0007669"/>
    <property type="project" value="TreeGrafter"/>
</dbReference>
<dbReference type="Gene3D" id="3.40.50.620">
    <property type="entry name" value="HUPs"/>
    <property type="match status" value="1"/>
</dbReference>
<gene>
    <name evidence="7" type="ORF">CBER1_05184</name>
</gene>
<dbReference type="OrthoDB" id="435881at2759"/>
<dbReference type="Proteomes" id="UP000237631">
    <property type="component" value="Unassembled WGS sequence"/>
</dbReference>
<protein>
    <recommendedName>
        <fullName evidence="6">Photolyase/cryptochrome alpha/beta domain-containing protein</fullName>
    </recommendedName>
</protein>
<evidence type="ECO:0000256" key="3">
    <source>
        <dbReference type="ARBA" id="ARBA00022630"/>
    </source>
</evidence>
<dbReference type="InterPro" id="IPR002081">
    <property type="entry name" value="Cryptochrome/DNA_photolyase_1"/>
</dbReference>
<evidence type="ECO:0000256" key="1">
    <source>
        <dbReference type="ARBA" id="ARBA00001974"/>
    </source>
</evidence>
<dbReference type="GO" id="GO:0043153">
    <property type="term" value="P:entrainment of circadian clock by photoperiod"/>
    <property type="evidence" value="ECO:0007669"/>
    <property type="project" value="TreeGrafter"/>
</dbReference>
<feature type="compositionally biased region" description="Basic and acidic residues" evidence="5">
    <location>
        <begin position="653"/>
        <end position="662"/>
    </location>
</feature>
<dbReference type="GO" id="GO:0071949">
    <property type="term" value="F:FAD binding"/>
    <property type="evidence" value="ECO:0007669"/>
    <property type="project" value="TreeGrafter"/>
</dbReference>
<evidence type="ECO:0000313" key="7">
    <source>
        <dbReference type="EMBL" id="PPJ50186.1"/>
    </source>
</evidence>
<dbReference type="PANTHER" id="PTHR11455">
    <property type="entry name" value="CRYPTOCHROME"/>
    <property type="match status" value="1"/>
</dbReference>
<dbReference type="Gene3D" id="1.10.579.10">
    <property type="entry name" value="DNA Cyclobutane Dipyrimidine Photolyase, subunit A, domain 3"/>
    <property type="match status" value="1"/>
</dbReference>
<evidence type="ECO:0000313" key="8">
    <source>
        <dbReference type="Proteomes" id="UP000237631"/>
    </source>
</evidence>
<dbReference type="SUPFAM" id="SSF48173">
    <property type="entry name" value="Cryptochrome/photolyase FAD-binding domain"/>
    <property type="match status" value="1"/>
</dbReference>
<dbReference type="EMBL" id="PNEN01001791">
    <property type="protein sequence ID" value="PPJ50186.1"/>
    <property type="molecule type" value="Genomic_DNA"/>
</dbReference>
<organism evidence="7 8">
    <name type="scientific">Cercospora berteroae</name>
    <dbReference type="NCBI Taxonomy" id="357750"/>
    <lineage>
        <taxon>Eukaryota</taxon>
        <taxon>Fungi</taxon>
        <taxon>Dikarya</taxon>
        <taxon>Ascomycota</taxon>
        <taxon>Pezizomycotina</taxon>
        <taxon>Dothideomycetes</taxon>
        <taxon>Dothideomycetidae</taxon>
        <taxon>Mycosphaerellales</taxon>
        <taxon>Mycosphaerellaceae</taxon>
        <taxon>Cercospora</taxon>
    </lineage>
</organism>
<dbReference type="GO" id="GO:0003904">
    <property type="term" value="F:deoxyribodipyrimidine photo-lyase activity"/>
    <property type="evidence" value="ECO:0007669"/>
    <property type="project" value="TreeGrafter"/>
</dbReference>
<dbReference type="InterPro" id="IPR036155">
    <property type="entry name" value="Crypto/Photolyase_N_sf"/>
</dbReference>
<dbReference type="InterPro" id="IPR036134">
    <property type="entry name" value="Crypto/Photolyase_FAD-like_sf"/>
</dbReference>
<keyword evidence="8" id="KW-1185">Reference proteome</keyword>
<dbReference type="Gene3D" id="1.25.40.80">
    <property type="match status" value="1"/>
</dbReference>
<evidence type="ECO:0000256" key="2">
    <source>
        <dbReference type="ARBA" id="ARBA00005862"/>
    </source>
</evidence>
<dbReference type="PANTHER" id="PTHR11455:SF9">
    <property type="entry name" value="CRYPTOCHROME CIRCADIAN CLOCK 5 ISOFORM X1"/>
    <property type="match status" value="1"/>
</dbReference>
<dbReference type="InterPro" id="IPR014729">
    <property type="entry name" value="Rossmann-like_a/b/a_fold"/>
</dbReference>
<keyword evidence="3" id="KW-0285">Flavoprotein</keyword>
<dbReference type="GO" id="GO:0003677">
    <property type="term" value="F:DNA binding"/>
    <property type="evidence" value="ECO:0007669"/>
    <property type="project" value="TreeGrafter"/>
</dbReference>
<sequence>MGKPRVIYWFRTDLRLHDSPALKAALDLKPEALYPMWCWDSHYVYRARVGVNRWQFLIDCQNDVSQSITKLNKKSKLFVLREPAVTLLPKLFKAWKITHLVFEKDTDAYARERDEQVMHTAGEAGVKVIVKVGRTLYDPDEIVKNNGGKPTMSITQLQHAGEKIGEIEQPVETPTSLPDPGDMKLEIEQTEPEAEPDINAKHREKDTITFSSGIAGPKGDFSPPTLEELGMPAATSPHKGGESVVLERLEEIFKDEDYCGTFQKPKTSPAAFEPQSTFLTSPYLHFGALSCRFFYHRVAEIVAKRNKNRKPTSSPPESLAGQLLFRDMYFAAQAALGWQFGQTLGNTHCRFIPWHLPSKVDMDSRRITGEHEIDEEEKEIWLQRWTNGTTGFPWIDAIMRQLRQEGWIHHLARHSVACFLTRGGCYISWERGLEVFEELLIDHESACNIGNWQWLSCTAFFAQFYRCYSPIAFGKKWDDNGDYIREYVPELADFPKKFIFEPHKAPIQDQKKAGVRIDGDGSETEKDGLKLYPKPIFDFNERREICIQGMKNAYKVGLYGNDPKVLDGTWKQMFDDDAEGPTEGKKGGPAGLQSWESADGTEHDHMDLKAPATPKGSGSGKKSGASAASSPNAKTKASPRGHKREPSQTKLDGAFDKKKSKK</sequence>